<evidence type="ECO:0000256" key="9">
    <source>
        <dbReference type="SAM" id="MobiDB-lite"/>
    </source>
</evidence>
<organism evidence="11 12">
    <name type="scientific">Saezia sanguinis</name>
    <dbReference type="NCBI Taxonomy" id="1965230"/>
    <lineage>
        <taxon>Bacteria</taxon>
        <taxon>Pseudomonadati</taxon>
        <taxon>Pseudomonadota</taxon>
        <taxon>Betaproteobacteria</taxon>
        <taxon>Burkholderiales</taxon>
        <taxon>Saeziaceae</taxon>
        <taxon>Saezia</taxon>
    </lineage>
</organism>
<dbReference type="SUPFAM" id="SSF103473">
    <property type="entry name" value="MFS general substrate transporter"/>
    <property type="match status" value="1"/>
</dbReference>
<dbReference type="EMBL" id="PQSP01000001">
    <property type="protein sequence ID" value="RUS67801.1"/>
    <property type="molecule type" value="Genomic_DNA"/>
</dbReference>
<feature type="transmembrane region" description="Helical" evidence="8">
    <location>
        <begin position="345"/>
        <end position="366"/>
    </location>
</feature>
<dbReference type="GO" id="GO:0005886">
    <property type="term" value="C:plasma membrane"/>
    <property type="evidence" value="ECO:0007669"/>
    <property type="project" value="UniProtKB-SubCell"/>
</dbReference>
<name>A0A433SGB6_9BURK</name>
<evidence type="ECO:0000256" key="1">
    <source>
        <dbReference type="ARBA" id="ARBA00004651"/>
    </source>
</evidence>
<accession>A0A433SGB6</accession>
<comment type="similarity">
    <text evidence="2 8">Belongs to the major facilitator superfamily. Bcr/CmlA family.</text>
</comment>
<keyword evidence="12" id="KW-1185">Reference proteome</keyword>
<evidence type="ECO:0000259" key="10">
    <source>
        <dbReference type="PROSITE" id="PS50850"/>
    </source>
</evidence>
<evidence type="ECO:0000256" key="3">
    <source>
        <dbReference type="ARBA" id="ARBA00022448"/>
    </source>
</evidence>
<evidence type="ECO:0000313" key="11">
    <source>
        <dbReference type="EMBL" id="RUS67801.1"/>
    </source>
</evidence>
<keyword evidence="5 8" id="KW-0812">Transmembrane</keyword>
<dbReference type="PROSITE" id="PS50850">
    <property type="entry name" value="MFS"/>
    <property type="match status" value="1"/>
</dbReference>
<dbReference type="NCBIfam" id="NF033134">
    <property type="entry name" value="cmlA_floR"/>
    <property type="match status" value="1"/>
</dbReference>
<feature type="transmembrane region" description="Helical" evidence="8">
    <location>
        <begin position="139"/>
        <end position="158"/>
    </location>
</feature>
<dbReference type="PANTHER" id="PTHR42718:SF9">
    <property type="entry name" value="MAJOR FACILITATOR SUPERFAMILY MULTIDRUG TRANSPORTER MFSC"/>
    <property type="match status" value="1"/>
</dbReference>
<feature type="transmembrane region" description="Helical" evidence="8">
    <location>
        <begin position="12"/>
        <end position="30"/>
    </location>
</feature>
<comment type="caution">
    <text evidence="11">The sequence shown here is derived from an EMBL/GenBank/DDBJ whole genome shotgun (WGS) entry which is preliminary data.</text>
</comment>
<dbReference type="GO" id="GO:1990961">
    <property type="term" value="P:xenobiotic detoxification by transmembrane export across the plasma membrane"/>
    <property type="evidence" value="ECO:0007669"/>
    <property type="project" value="InterPro"/>
</dbReference>
<dbReference type="PRINTS" id="PR01035">
    <property type="entry name" value="TCRTETA"/>
</dbReference>
<feature type="transmembrane region" description="Helical" evidence="8">
    <location>
        <begin position="50"/>
        <end position="69"/>
    </location>
</feature>
<keyword evidence="8" id="KW-0997">Cell inner membrane</keyword>
<feature type="transmembrane region" description="Helical" evidence="8">
    <location>
        <begin position="215"/>
        <end position="239"/>
    </location>
</feature>
<keyword evidence="4" id="KW-1003">Cell membrane</keyword>
<evidence type="ECO:0000256" key="8">
    <source>
        <dbReference type="RuleBase" id="RU365088"/>
    </source>
</evidence>
<dbReference type="Proteomes" id="UP000286947">
    <property type="component" value="Unassembled WGS sequence"/>
</dbReference>
<evidence type="ECO:0000313" key="12">
    <source>
        <dbReference type="Proteomes" id="UP000286947"/>
    </source>
</evidence>
<gene>
    <name evidence="11" type="primary">bcr_1</name>
    <name evidence="11" type="ORF">CUZ56_00280</name>
</gene>
<sequence>MCSKENSWQYSLAATLLLLSPFDLLASLGMDMYLPVVPLMTDALGASTGTIQLTLTLYLILLGAGQLLFGPLSDRLGRRPVLLGGAVCYAVASFGLATTSSPSVFLSLRVIQACGASACLVATFATVRDIYSGRDESNIIYGLLASMLAIVPAAGPLLGTLVDSWLGWRAIFGTLGAAMLTIVIIAWRLWPETRRQQVAELQWTQLLLPVKNLNFCLYTLCYSAGMGSFFVFFSTAPWLMMKRQGVSQLNFSLLFATVAIAMMATSRFAGKITSHWGNLNTLRAGMYGLIAGALLLALGEVLAPESTFGFIAPMWVIGAGIATAVSVAPNGALRGFDHIAGTVTAVYFCLGGLVLGGVGTLAIILLPGSTAWPIITYSFILAILVLCLPCFCHHKHQPDSKGHDTFASQETDRSQSNHGQAKGRTHSMAYDATEKEDAAP</sequence>
<evidence type="ECO:0000256" key="6">
    <source>
        <dbReference type="ARBA" id="ARBA00022989"/>
    </source>
</evidence>
<feature type="region of interest" description="Disordered" evidence="9">
    <location>
        <begin position="402"/>
        <end position="440"/>
    </location>
</feature>
<keyword evidence="6 8" id="KW-1133">Transmembrane helix</keyword>
<comment type="subcellular location">
    <subcellularLocation>
        <location evidence="8">Cell inner membrane</location>
        <topology evidence="8">Multi-pass membrane protein</topology>
    </subcellularLocation>
    <subcellularLocation>
        <location evidence="1">Cell membrane</location>
        <topology evidence="1">Multi-pass membrane protein</topology>
    </subcellularLocation>
</comment>
<keyword evidence="7 8" id="KW-0472">Membrane</keyword>
<feature type="transmembrane region" description="Helical" evidence="8">
    <location>
        <begin position="170"/>
        <end position="190"/>
    </location>
</feature>
<dbReference type="InterPro" id="IPR004812">
    <property type="entry name" value="Efflux_drug-R_Bcr/CmlA"/>
</dbReference>
<feature type="transmembrane region" description="Helical" evidence="8">
    <location>
        <begin position="251"/>
        <end position="270"/>
    </location>
</feature>
<dbReference type="GO" id="GO:0042910">
    <property type="term" value="F:xenobiotic transmembrane transporter activity"/>
    <property type="evidence" value="ECO:0007669"/>
    <property type="project" value="InterPro"/>
</dbReference>
<dbReference type="AlphaFoldDB" id="A0A433SGB6"/>
<protein>
    <recommendedName>
        <fullName evidence="8">Bcr/CflA family efflux transporter</fullName>
    </recommendedName>
</protein>
<dbReference type="NCBIfam" id="TIGR00710">
    <property type="entry name" value="efflux_Bcr_CflA"/>
    <property type="match status" value="1"/>
</dbReference>
<feature type="compositionally biased region" description="Basic and acidic residues" evidence="9">
    <location>
        <begin position="402"/>
        <end position="415"/>
    </location>
</feature>
<reference evidence="11 12" key="1">
    <citation type="submission" date="2018-01" db="EMBL/GenBank/DDBJ databases">
        <title>Saezia sanguinis gen. nov., sp. nov., in the order Burkholderiales isolated from human blood.</title>
        <authorList>
            <person name="Medina-Pascual M.J."/>
            <person name="Valdezate S."/>
            <person name="Monzon S."/>
            <person name="Cuesta I."/>
            <person name="Carrasco G."/>
            <person name="Villalon P."/>
            <person name="Saez-Nieto J.A."/>
        </authorList>
    </citation>
    <scope>NUCLEOTIDE SEQUENCE [LARGE SCALE GENOMIC DNA]</scope>
    <source>
        <strain evidence="11 12">CNM695-12</strain>
    </source>
</reference>
<feature type="transmembrane region" description="Helical" evidence="8">
    <location>
        <begin position="372"/>
        <end position="392"/>
    </location>
</feature>
<feature type="transmembrane region" description="Helical" evidence="8">
    <location>
        <begin position="81"/>
        <end position="98"/>
    </location>
</feature>
<proteinExistence type="inferred from homology"/>
<dbReference type="Pfam" id="PF07690">
    <property type="entry name" value="MFS_1"/>
    <property type="match status" value="1"/>
</dbReference>
<dbReference type="InterPro" id="IPR020846">
    <property type="entry name" value="MFS_dom"/>
</dbReference>
<dbReference type="PANTHER" id="PTHR42718">
    <property type="entry name" value="MAJOR FACILITATOR SUPERFAMILY MULTIDRUG TRANSPORTER MFSC"/>
    <property type="match status" value="1"/>
</dbReference>
<dbReference type="InterPro" id="IPR001958">
    <property type="entry name" value="Tet-R_TetA/multi-R_MdtG-like"/>
</dbReference>
<feature type="domain" description="Major facilitator superfamily (MFS) profile" evidence="10">
    <location>
        <begin position="15"/>
        <end position="396"/>
    </location>
</feature>
<dbReference type="InterPro" id="IPR036259">
    <property type="entry name" value="MFS_trans_sf"/>
</dbReference>
<evidence type="ECO:0000256" key="2">
    <source>
        <dbReference type="ARBA" id="ARBA00006236"/>
    </source>
</evidence>
<keyword evidence="3 8" id="KW-0813">Transport</keyword>
<dbReference type="OrthoDB" id="9814303at2"/>
<feature type="transmembrane region" description="Helical" evidence="8">
    <location>
        <begin position="308"/>
        <end position="333"/>
    </location>
</feature>
<feature type="transmembrane region" description="Helical" evidence="8">
    <location>
        <begin position="104"/>
        <end position="127"/>
    </location>
</feature>
<feature type="transmembrane region" description="Helical" evidence="8">
    <location>
        <begin position="282"/>
        <end position="302"/>
    </location>
</feature>
<evidence type="ECO:0000256" key="4">
    <source>
        <dbReference type="ARBA" id="ARBA00022475"/>
    </source>
</evidence>
<dbReference type="InterPro" id="IPR011701">
    <property type="entry name" value="MFS"/>
</dbReference>
<evidence type="ECO:0000256" key="7">
    <source>
        <dbReference type="ARBA" id="ARBA00023136"/>
    </source>
</evidence>
<evidence type="ECO:0000256" key="5">
    <source>
        <dbReference type="ARBA" id="ARBA00022692"/>
    </source>
</evidence>
<dbReference type="CDD" id="cd17320">
    <property type="entry name" value="MFS_MdfA_MDR_like"/>
    <property type="match status" value="1"/>
</dbReference>
<dbReference type="Gene3D" id="1.20.1720.10">
    <property type="entry name" value="Multidrug resistance protein D"/>
    <property type="match status" value="1"/>
</dbReference>